<gene>
    <name evidence="1" type="ORF">PSEMO_25230</name>
</gene>
<accession>A0A1Q9R597</accession>
<proteinExistence type="predicted"/>
<name>A0A1Q9R597_PSEPU</name>
<dbReference type="EMBL" id="MKZO01000021">
    <property type="protein sequence ID" value="OLS62573.1"/>
    <property type="molecule type" value="Genomic_DNA"/>
</dbReference>
<dbReference type="Proteomes" id="UP000186736">
    <property type="component" value="Unassembled WGS sequence"/>
</dbReference>
<comment type="caution">
    <text evidence="1">The sequence shown here is derived from an EMBL/GenBank/DDBJ whole genome shotgun (WGS) entry which is preliminary data.</text>
</comment>
<evidence type="ECO:0000313" key="1">
    <source>
        <dbReference type="EMBL" id="OLS62573.1"/>
    </source>
</evidence>
<evidence type="ECO:0000313" key="2">
    <source>
        <dbReference type="Proteomes" id="UP000186736"/>
    </source>
</evidence>
<dbReference type="AlphaFoldDB" id="A0A1Q9R597"/>
<reference evidence="1 2" key="1">
    <citation type="submission" date="2016-10" db="EMBL/GenBank/DDBJ databases">
        <title>Genome Sequence of Pseudomonas putida GM4FR.</title>
        <authorList>
            <person name="Poehlein A."/>
            <person name="Wemheuer F."/>
            <person name="Hollensteiner J."/>
            <person name="Wemheuer B."/>
        </authorList>
    </citation>
    <scope>NUCLEOTIDE SEQUENCE [LARGE SCALE GENOMIC DNA]</scope>
    <source>
        <strain evidence="1 2">GM4FR</strain>
    </source>
</reference>
<organism evidence="1 2">
    <name type="scientific">Pseudomonas putida</name>
    <name type="common">Arthrobacter siderocapsulatus</name>
    <dbReference type="NCBI Taxonomy" id="303"/>
    <lineage>
        <taxon>Bacteria</taxon>
        <taxon>Pseudomonadati</taxon>
        <taxon>Pseudomonadota</taxon>
        <taxon>Gammaproteobacteria</taxon>
        <taxon>Pseudomonadales</taxon>
        <taxon>Pseudomonadaceae</taxon>
        <taxon>Pseudomonas</taxon>
    </lineage>
</organism>
<dbReference type="Pfam" id="PF19940">
    <property type="entry name" value="DUF6402"/>
    <property type="match status" value="1"/>
</dbReference>
<dbReference type="InterPro" id="IPR045646">
    <property type="entry name" value="DUF6402"/>
</dbReference>
<sequence>MYGALGVATLKIGVIGKTLAKENPKTQRPHSYFQVERIGFYIRDHYDFNGTQFLGIWTGDRVLTKKEMMRASVPSGQSIYKWANDEFALVTNNDFRSYRNKTGMGGDYVLYSEILWRDSNLTIDLGEIT</sequence>
<protein>
    <submittedName>
        <fullName evidence="1">Uncharacterized protein</fullName>
    </submittedName>
</protein>